<keyword evidence="2" id="KW-1185">Reference proteome</keyword>
<reference evidence="1" key="1">
    <citation type="submission" date="2025-08" db="UniProtKB">
        <authorList>
            <consortium name="Ensembl"/>
        </authorList>
    </citation>
    <scope>IDENTIFICATION</scope>
</reference>
<evidence type="ECO:0000313" key="2">
    <source>
        <dbReference type="Proteomes" id="UP000694427"/>
    </source>
</evidence>
<name>A0A8C1LPZ0_CYPCA</name>
<sequence length="53" mass="6403">ERPNKRLAKVGLKSWQHCFLLCLNIWAAFRKYFHIVTGVWQSLNFDEEYLFSV</sequence>
<dbReference type="Ensembl" id="ENSCCRT00010072161.1">
    <property type="protein sequence ID" value="ENSCCRP00010065543.1"/>
    <property type="gene ID" value="ENSCCRG00010028122.1"/>
</dbReference>
<accession>A0A8C1LPZ0</accession>
<dbReference type="Proteomes" id="UP000694427">
    <property type="component" value="Unplaced"/>
</dbReference>
<proteinExistence type="predicted"/>
<protein>
    <submittedName>
        <fullName evidence="1">Uncharacterized protein</fullName>
    </submittedName>
</protein>
<dbReference type="AlphaFoldDB" id="A0A8C1LPZ0"/>
<reference evidence="1" key="2">
    <citation type="submission" date="2025-09" db="UniProtKB">
        <authorList>
            <consortium name="Ensembl"/>
        </authorList>
    </citation>
    <scope>IDENTIFICATION</scope>
</reference>
<evidence type="ECO:0000313" key="1">
    <source>
        <dbReference type="Ensembl" id="ENSCCRP00010065543.1"/>
    </source>
</evidence>
<organism evidence="1 2">
    <name type="scientific">Cyprinus carpio</name>
    <name type="common">Common carp</name>
    <dbReference type="NCBI Taxonomy" id="7962"/>
    <lineage>
        <taxon>Eukaryota</taxon>
        <taxon>Metazoa</taxon>
        <taxon>Chordata</taxon>
        <taxon>Craniata</taxon>
        <taxon>Vertebrata</taxon>
        <taxon>Euteleostomi</taxon>
        <taxon>Actinopterygii</taxon>
        <taxon>Neopterygii</taxon>
        <taxon>Teleostei</taxon>
        <taxon>Ostariophysi</taxon>
        <taxon>Cypriniformes</taxon>
        <taxon>Cyprinidae</taxon>
        <taxon>Cyprininae</taxon>
        <taxon>Cyprinus</taxon>
    </lineage>
</organism>